<evidence type="ECO:0000256" key="3">
    <source>
        <dbReference type="SAM" id="MobiDB-lite"/>
    </source>
</evidence>
<dbReference type="OrthoDB" id="32575at2"/>
<evidence type="ECO:0000259" key="4">
    <source>
        <dbReference type="Pfam" id="PF03061"/>
    </source>
</evidence>
<feature type="region of interest" description="Disordered" evidence="3">
    <location>
        <begin position="1"/>
        <end position="41"/>
    </location>
</feature>
<keyword evidence="6" id="KW-1185">Reference proteome</keyword>
<dbReference type="PANTHER" id="PTHR21660:SF1">
    <property type="entry name" value="ACYL-COENZYME A THIOESTERASE 13"/>
    <property type="match status" value="1"/>
</dbReference>
<protein>
    <submittedName>
        <fullName evidence="5">PaaI family thioesterase</fullName>
    </submittedName>
</protein>
<accession>A0A845QCK6</accession>
<feature type="domain" description="Thioesterase" evidence="4">
    <location>
        <begin position="68"/>
        <end position="139"/>
    </location>
</feature>
<evidence type="ECO:0000256" key="2">
    <source>
        <dbReference type="ARBA" id="ARBA00022801"/>
    </source>
</evidence>
<dbReference type="Gene3D" id="3.10.129.10">
    <property type="entry name" value="Hotdog Thioesterase"/>
    <property type="match status" value="1"/>
</dbReference>
<dbReference type="EMBL" id="WXYQ01000006">
    <property type="protein sequence ID" value="NBG95900.1"/>
    <property type="molecule type" value="Genomic_DNA"/>
</dbReference>
<name>A0A845QCK6_9HYPH</name>
<comment type="caution">
    <text evidence="5">The sequence shown here is derived from an EMBL/GenBank/DDBJ whole genome shotgun (WGS) entry which is preliminary data.</text>
</comment>
<dbReference type="SUPFAM" id="SSF54637">
    <property type="entry name" value="Thioesterase/thiol ester dehydrase-isomerase"/>
    <property type="match status" value="1"/>
</dbReference>
<gene>
    <name evidence="5" type="ORF">GTQ45_09155</name>
</gene>
<evidence type="ECO:0000313" key="5">
    <source>
        <dbReference type="EMBL" id="NBG95900.1"/>
    </source>
</evidence>
<reference evidence="5 6" key="1">
    <citation type="journal article" date="2016" name="Int. J. Syst. Evol. Microbiol.">
        <title>Pyruvatibacter mobilis gen. nov., sp. nov., a marine bacterium from the culture broth of Picochlorum sp. 122.</title>
        <authorList>
            <person name="Wang G."/>
            <person name="Tang M."/>
            <person name="Wu H."/>
            <person name="Dai S."/>
            <person name="Li T."/>
            <person name="Chen C."/>
            <person name="He H."/>
            <person name="Fan J."/>
            <person name="Xiang W."/>
            <person name="Li X."/>
        </authorList>
    </citation>
    <scope>NUCLEOTIDE SEQUENCE [LARGE SCALE GENOMIC DNA]</scope>
    <source>
        <strain evidence="5 6">GYP-11</strain>
    </source>
</reference>
<sequence>MSTKDRTSDETGLKDGGATAGPNPPAGFEESTNRGPFTTHNGPFFHKINEDGSFVHAFRAAEQHCNGMGIVHGGLVTAFADGLMGTAVWRATDIVGLTIRLNVDFLSIAKVGDWVEGTATVTRATRSVAFVEARVHVKTRPILHATGVFKLMGRHQKVR</sequence>
<dbReference type="InterPro" id="IPR039298">
    <property type="entry name" value="ACOT13"/>
</dbReference>
<dbReference type="InterPro" id="IPR006683">
    <property type="entry name" value="Thioestr_dom"/>
</dbReference>
<dbReference type="AlphaFoldDB" id="A0A845QCK6"/>
<dbReference type="Pfam" id="PF03061">
    <property type="entry name" value="4HBT"/>
    <property type="match status" value="1"/>
</dbReference>
<comment type="similarity">
    <text evidence="1">Belongs to the thioesterase PaaI family.</text>
</comment>
<organism evidence="5 6">
    <name type="scientific">Pyruvatibacter mobilis</name>
    <dbReference type="NCBI Taxonomy" id="1712261"/>
    <lineage>
        <taxon>Bacteria</taxon>
        <taxon>Pseudomonadati</taxon>
        <taxon>Pseudomonadota</taxon>
        <taxon>Alphaproteobacteria</taxon>
        <taxon>Hyphomicrobiales</taxon>
        <taxon>Parvibaculaceae</taxon>
        <taxon>Pyruvatibacter</taxon>
    </lineage>
</organism>
<dbReference type="Proteomes" id="UP000470384">
    <property type="component" value="Unassembled WGS sequence"/>
</dbReference>
<evidence type="ECO:0000313" key="6">
    <source>
        <dbReference type="Proteomes" id="UP000470384"/>
    </source>
</evidence>
<feature type="compositionally biased region" description="Basic and acidic residues" evidence="3">
    <location>
        <begin position="1"/>
        <end position="13"/>
    </location>
</feature>
<dbReference type="GeneID" id="300654605"/>
<dbReference type="PANTHER" id="PTHR21660">
    <property type="entry name" value="THIOESTERASE SUPERFAMILY MEMBER-RELATED"/>
    <property type="match status" value="1"/>
</dbReference>
<dbReference type="GO" id="GO:0047617">
    <property type="term" value="F:fatty acyl-CoA hydrolase activity"/>
    <property type="evidence" value="ECO:0007669"/>
    <property type="project" value="InterPro"/>
</dbReference>
<dbReference type="RefSeq" id="WP_160587769.1">
    <property type="nucleotide sequence ID" value="NZ_BMHN01000001.1"/>
</dbReference>
<dbReference type="InterPro" id="IPR029069">
    <property type="entry name" value="HotDog_dom_sf"/>
</dbReference>
<keyword evidence="2" id="KW-0378">Hydrolase</keyword>
<proteinExistence type="inferred from homology"/>
<dbReference type="CDD" id="cd03443">
    <property type="entry name" value="PaaI_thioesterase"/>
    <property type="match status" value="1"/>
</dbReference>
<evidence type="ECO:0000256" key="1">
    <source>
        <dbReference type="ARBA" id="ARBA00008324"/>
    </source>
</evidence>